<dbReference type="InterPro" id="IPR013783">
    <property type="entry name" value="Ig-like_fold"/>
</dbReference>
<feature type="region of interest" description="Disordered" evidence="8">
    <location>
        <begin position="854"/>
        <end position="1014"/>
    </location>
</feature>
<keyword evidence="3 9" id="KW-1133">Transmembrane helix</keyword>
<keyword evidence="4 9" id="KW-0472">Membrane</keyword>
<evidence type="ECO:0000256" key="6">
    <source>
        <dbReference type="ARBA" id="ARBA00023170"/>
    </source>
</evidence>
<dbReference type="InParanoid" id="A0A7M7K986"/>
<keyword evidence="6" id="KW-0675">Receptor</keyword>
<dbReference type="GO" id="GO:0004896">
    <property type="term" value="F:cytokine receptor activity"/>
    <property type="evidence" value="ECO:0007669"/>
    <property type="project" value="TreeGrafter"/>
</dbReference>
<dbReference type="PANTHER" id="PTHR23037">
    <property type="entry name" value="CYTOKINE RECEPTOR"/>
    <property type="match status" value="1"/>
</dbReference>
<evidence type="ECO:0000256" key="4">
    <source>
        <dbReference type="ARBA" id="ARBA00023136"/>
    </source>
</evidence>
<evidence type="ECO:0000256" key="3">
    <source>
        <dbReference type="ARBA" id="ARBA00022989"/>
    </source>
</evidence>
<evidence type="ECO:0000313" key="13">
    <source>
        <dbReference type="Proteomes" id="UP000594260"/>
    </source>
</evidence>
<dbReference type="OrthoDB" id="6381660at2759"/>
<dbReference type="PANTHER" id="PTHR23037:SF35">
    <property type="entry name" value="FIBRONECTIN TYPE-III DOMAIN-CONTAINING PROTEIN"/>
    <property type="match status" value="1"/>
</dbReference>
<feature type="transmembrane region" description="Helical" evidence="9">
    <location>
        <begin position="707"/>
        <end position="731"/>
    </location>
</feature>
<feature type="compositionally biased region" description="Acidic residues" evidence="8">
    <location>
        <begin position="941"/>
        <end position="955"/>
    </location>
</feature>
<sequence length="1014" mass="111577">MGRSTRELRQLSPPVLSIVLLLFASTTTSLGDPCHLPSQKNVVFVDMPFKLSVENHHEMYLLCRLVSDTIQVGNESIRIDSSNLRFKRLDLAGGYLNTTSPFVKEINKSAIAFVKNDTEVDDSGPYTCVAEAEGRYFPGCTAEVEIGTRPQKVLNFSCIVTAFLNMTCSWTNPDNGKVLTNYTIEVVRGLNMFNRWVSCPANHTTENSCTWTTGSDPYFEKYALSFMFRVNGTNSLGHESWNYMFDHNAILKLTPVTHLNQSNLTERGVTITWKQPAEAQHRNVPYGNVSPEKVIYQITLRRQGAEYKMTETEGPEQISYDNLLPNKEYTVEIRCHMEKATRFDLYSDPAILSFKTLKDKPDGPPVIYQSGFRSKLYTDSRTVTLVFTEVDRDNWNDDTFNYIIQVCPRFSNSDGCKNHTVSHSMLDIEDLSTLTQYEVTIWSNNSIGTANRTSSMTIFSQAEVLSSPQDISVVISEDSASITWQVPDSLRHARDNGELETVLYWCKSFIEDVCNGTAYSKVLPGSRTSDVIKVRQPRDYIYGLGLTTMKTGHSSGVVWSKCVSQAGAYVGLVRELRADADTDTSIKVHWAKMCSSQRKYIGGYQVEYCHIKREDVSMLVNSNDECQRHTLTASVNSSGFNSGSTTSSSSCQKQNFTLEDNEAQYTIEGLTKGESYRIVVRVMDKMSGRYTPDSAAACATANGGMRVIMVVGIGVGCSVGLVVFVIALYMFGKWIHRKVDAAKEVKATLPPPLQKDGGAGYSDWVARVNGVNLNGHGGYLDQHNGDVTILSDFPRRGSHSCLDKLIIEKAPVVTVETPAKLVNGDPRVSANLNREPISLEEPLTGVLFSSNQGVLPRSQPYDASNHDHSNSSPMPPYTQLGLSHLAAGANQVNGHGPHNHSGITGYSQLSVISDHPSPEPIAPPDVIPGMNTTGHHGGGHDDDDDASSGSLEDDNTTDRSPLHSPRRSPASTSTVTRAGGYVSADRAMVTPMPHTTSASVPVSNGYVPVQRANQ</sequence>
<evidence type="ECO:0000259" key="11">
    <source>
        <dbReference type="PROSITE" id="PS50853"/>
    </source>
</evidence>
<dbReference type="Gene3D" id="2.60.40.10">
    <property type="entry name" value="Immunoglobulins"/>
    <property type="match status" value="4"/>
</dbReference>
<evidence type="ECO:0000256" key="9">
    <source>
        <dbReference type="SAM" id="Phobius"/>
    </source>
</evidence>
<dbReference type="RefSeq" id="XP_022659768.1">
    <property type="nucleotide sequence ID" value="XM_022804033.1"/>
</dbReference>
<dbReference type="SUPFAM" id="SSF49265">
    <property type="entry name" value="Fibronectin type III"/>
    <property type="match status" value="4"/>
</dbReference>
<keyword evidence="2 9" id="KW-0812">Transmembrane</keyword>
<feature type="compositionally biased region" description="Polar residues" evidence="8">
    <location>
        <begin position="901"/>
        <end position="911"/>
    </location>
</feature>
<evidence type="ECO:0000256" key="7">
    <source>
        <dbReference type="ARBA" id="ARBA00023180"/>
    </source>
</evidence>
<keyword evidence="10" id="KW-0732">Signal</keyword>
<evidence type="ECO:0000256" key="2">
    <source>
        <dbReference type="ARBA" id="ARBA00022692"/>
    </source>
</evidence>
<comment type="subcellular location">
    <subcellularLocation>
        <location evidence="1">Membrane</location>
        <topology evidence="1">Single-pass type I membrane protein</topology>
    </subcellularLocation>
</comment>
<dbReference type="InterPro" id="IPR036116">
    <property type="entry name" value="FN3_sf"/>
</dbReference>
<evidence type="ECO:0000256" key="1">
    <source>
        <dbReference type="ARBA" id="ARBA00004479"/>
    </source>
</evidence>
<organism evidence="12 13">
    <name type="scientific">Varroa destructor</name>
    <name type="common">Honeybee mite</name>
    <dbReference type="NCBI Taxonomy" id="109461"/>
    <lineage>
        <taxon>Eukaryota</taxon>
        <taxon>Metazoa</taxon>
        <taxon>Ecdysozoa</taxon>
        <taxon>Arthropoda</taxon>
        <taxon>Chelicerata</taxon>
        <taxon>Arachnida</taxon>
        <taxon>Acari</taxon>
        <taxon>Parasitiformes</taxon>
        <taxon>Mesostigmata</taxon>
        <taxon>Gamasina</taxon>
        <taxon>Dermanyssoidea</taxon>
        <taxon>Varroidae</taxon>
        <taxon>Varroa</taxon>
    </lineage>
</organism>
<feature type="compositionally biased region" description="Polar residues" evidence="8">
    <location>
        <begin position="993"/>
        <end position="1002"/>
    </location>
</feature>
<protein>
    <recommendedName>
        <fullName evidence="11">Fibronectin type-III domain-containing protein</fullName>
    </recommendedName>
</protein>
<dbReference type="KEGG" id="vde:111249756"/>
<dbReference type="Proteomes" id="UP000594260">
    <property type="component" value="Unplaced"/>
</dbReference>
<feature type="domain" description="Fibronectin type-III" evidence="11">
    <location>
        <begin position="255"/>
        <end position="359"/>
    </location>
</feature>
<feature type="chain" id="PRO_5029522381" description="Fibronectin type-III domain-containing protein" evidence="10">
    <location>
        <begin position="32"/>
        <end position="1014"/>
    </location>
</feature>
<accession>A0A7M7K986</accession>
<dbReference type="CTD" id="32976"/>
<dbReference type="PROSITE" id="PS50853">
    <property type="entry name" value="FN3"/>
    <property type="match status" value="1"/>
</dbReference>
<keyword evidence="5" id="KW-1015">Disulfide bond</keyword>
<dbReference type="EnsemblMetazoa" id="XM_022804033">
    <property type="protein sequence ID" value="XP_022659768"/>
    <property type="gene ID" value="LOC111249756"/>
</dbReference>
<dbReference type="GO" id="GO:0009897">
    <property type="term" value="C:external side of plasma membrane"/>
    <property type="evidence" value="ECO:0007669"/>
    <property type="project" value="TreeGrafter"/>
</dbReference>
<dbReference type="AlphaFoldDB" id="A0A7M7K986"/>
<evidence type="ECO:0000256" key="10">
    <source>
        <dbReference type="SAM" id="SignalP"/>
    </source>
</evidence>
<reference evidence="12" key="1">
    <citation type="submission" date="2021-01" db="UniProtKB">
        <authorList>
            <consortium name="EnsemblMetazoa"/>
        </authorList>
    </citation>
    <scope>IDENTIFICATION</scope>
</reference>
<keyword evidence="7" id="KW-0325">Glycoprotein</keyword>
<dbReference type="CDD" id="cd00063">
    <property type="entry name" value="FN3"/>
    <property type="match status" value="1"/>
</dbReference>
<proteinExistence type="predicted"/>
<evidence type="ECO:0000256" key="8">
    <source>
        <dbReference type="SAM" id="MobiDB-lite"/>
    </source>
</evidence>
<dbReference type="GeneID" id="111249756"/>
<evidence type="ECO:0000256" key="5">
    <source>
        <dbReference type="ARBA" id="ARBA00023157"/>
    </source>
</evidence>
<evidence type="ECO:0000313" key="12">
    <source>
        <dbReference type="EnsemblMetazoa" id="XP_022659768"/>
    </source>
</evidence>
<feature type="signal peptide" evidence="10">
    <location>
        <begin position="1"/>
        <end position="31"/>
    </location>
</feature>
<keyword evidence="13" id="KW-1185">Reference proteome</keyword>
<dbReference type="SMART" id="SM00060">
    <property type="entry name" value="FN3"/>
    <property type="match status" value="4"/>
</dbReference>
<dbReference type="OMA" id="VECCEEM"/>
<dbReference type="InterPro" id="IPR003961">
    <property type="entry name" value="FN3_dom"/>
</dbReference>
<name>A0A7M7K986_VARDE</name>